<organism evidence="1 2">
    <name type="scientific">Plasmopara halstedii</name>
    <name type="common">Downy mildew of sunflower</name>
    <dbReference type="NCBI Taxonomy" id="4781"/>
    <lineage>
        <taxon>Eukaryota</taxon>
        <taxon>Sar</taxon>
        <taxon>Stramenopiles</taxon>
        <taxon>Oomycota</taxon>
        <taxon>Peronosporomycetes</taxon>
        <taxon>Peronosporales</taxon>
        <taxon>Peronosporaceae</taxon>
        <taxon>Plasmopara</taxon>
    </lineage>
</organism>
<sequence>MQMFMWMMKGFRIVNGCLVKIGRHGLILMERCARVYMLSVMLEIKNVFGLKMLGQFRFMQTKCFRSACKSASHKRHQSE</sequence>
<evidence type="ECO:0000313" key="2">
    <source>
        <dbReference type="Proteomes" id="UP000054928"/>
    </source>
</evidence>
<dbReference type="GeneID" id="59052861"/>
<keyword evidence="2" id="KW-1185">Reference proteome</keyword>
<name>A0A0P1A9B5_PLAHL</name>
<protein>
    <submittedName>
        <fullName evidence="1">Uncharacterized protein</fullName>
    </submittedName>
</protein>
<evidence type="ECO:0000313" key="1">
    <source>
        <dbReference type="EMBL" id="CEG37191.1"/>
    </source>
</evidence>
<reference evidence="2" key="1">
    <citation type="submission" date="2014-09" db="EMBL/GenBank/DDBJ databases">
        <authorList>
            <person name="Sharma Rahul"/>
            <person name="Thines Marco"/>
        </authorList>
    </citation>
    <scope>NUCLEOTIDE SEQUENCE [LARGE SCALE GENOMIC DNA]</scope>
</reference>
<dbReference type="Proteomes" id="UP000054928">
    <property type="component" value="Unassembled WGS sequence"/>
</dbReference>
<dbReference type="AlphaFoldDB" id="A0A0P1A9B5"/>
<dbReference type="EMBL" id="CCYD01000261">
    <property type="protein sequence ID" value="CEG37191.1"/>
    <property type="molecule type" value="Genomic_DNA"/>
</dbReference>
<accession>A0A0P1A9B5</accession>
<dbReference type="RefSeq" id="XP_036263038.1">
    <property type="nucleotide sequence ID" value="XM_036407327.1"/>
</dbReference>
<proteinExistence type="predicted"/>